<name>A0ABV7VYX8_9BURK</name>
<reference evidence="2" key="1">
    <citation type="journal article" date="2019" name="Int. J. Syst. Evol. Microbiol.">
        <title>The Global Catalogue of Microorganisms (GCM) 10K type strain sequencing project: providing services to taxonomists for standard genome sequencing and annotation.</title>
        <authorList>
            <consortium name="The Broad Institute Genomics Platform"/>
            <consortium name="The Broad Institute Genome Sequencing Center for Infectious Disease"/>
            <person name="Wu L."/>
            <person name="Ma J."/>
        </authorList>
    </citation>
    <scope>NUCLEOTIDE SEQUENCE [LARGE SCALE GENOMIC DNA]</scope>
    <source>
        <strain evidence="2">KCTC 42501</strain>
    </source>
</reference>
<gene>
    <name evidence="1" type="ORF">ACFOPI_02180</name>
</gene>
<dbReference type="RefSeq" id="WP_382170290.1">
    <property type="nucleotide sequence ID" value="NZ_JBHRXX010000001.1"/>
</dbReference>
<organism evidence="1 2">
    <name type="scientific">Hydrogenophaga luteola</name>
    <dbReference type="NCBI Taxonomy" id="1591122"/>
    <lineage>
        <taxon>Bacteria</taxon>
        <taxon>Pseudomonadati</taxon>
        <taxon>Pseudomonadota</taxon>
        <taxon>Betaproteobacteria</taxon>
        <taxon>Burkholderiales</taxon>
        <taxon>Comamonadaceae</taxon>
        <taxon>Hydrogenophaga</taxon>
    </lineage>
</organism>
<keyword evidence="2" id="KW-1185">Reference proteome</keyword>
<dbReference type="Proteomes" id="UP001595729">
    <property type="component" value="Unassembled WGS sequence"/>
</dbReference>
<comment type="caution">
    <text evidence="1">The sequence shown here is derived from an EMBL/GenBank/DDBJ whole genome shotgun (WGS) entry which is preliminary data.</text>
</comment>
<protein>
    <submittedName>
        <fullName evidence="1">Uncharacterized protein</fullName>
    </submittedName>
</protein>
<proteinExistence type="predicted"/>
<evidence type="ECO:0000313" key="2">
    <source>
        <dbReference type="Proteomes" id="UP001595729"/>
    </source>
</evidence>
<evidence type="ECO:0000313" key="1">
    <source>
        <dbReference type="EMBL" id="MFC3682382.1"/>
    </source>
</evidence>
<sequence>MPDALLLQFKPDTDGTGELFARVHCNGYAGSGSAWFAVSALVDLAKRLGAAFPLPADSPLGIHGGFLSKSGDGLEQEHVGLTFYPVGAVGRVGCRVVLSTPVHMTDRQESQCSLAVELLTTYEMLGTFARSLALLAAGGADMAVLEVVS</sequence>
<dbReference type="EMBL" id="JBHRXX010000001">
    <property type="protein sequence ID" value="MFC3682382.1"/>
    <property type="molecule type" value="Genomic_DNA"/>
</dbReference>
<accession>A0ABV7VYX8</accession>